<keyword evidence="10" id="KW-1133">Transmembrane helix</keyword>
<evidence type="ECO:0000256" key="5">
    <source>
        <dbReference type="ARBA" id="ARBA00023002"/>
    </source>
</evidence>
<dbReference type="Pfam" id="PF00067">
    <property type="entry name" value="p450"/>
    <property type="match status" value="1"/>
</dbReference>
<keyword evidence="4 8" id="KW-0479">Metal-binding</keyword>
<organism evidence="11 12">
    <name type="scientific">Photinus pyralis</name>
    <name type="common">Common eastern firefly</name>
    <name type="synonym">Lampyris pyralis</name>
    <dbReference type="NCBI Taxonomy" id="7054"/>
    <lineage>
        <taxon>Eukaryota</taxon>
        <taxon>Metazoa</taxon>
        <taxon>Ecdysozoa</taxon>
        <taxon>Arthropoda</taxon>
        <taxon>Hexapoda</taxon>
        <taxon>Insecta</taxon>
        <taxon>Pterygota</taxon>
        <taxon>Neoptera</taxon>
        <taxon>Endopterygota</taxon>
        <taxon>Coleoptera</taxon>
        <taxon>Polyphaga</taxon>
        <taxon>Elateriformia</taxon>
        <taxon>Elateroidea</taxon>
        <taxon>Lampyridae</taxon>
        <taxon>Lampyrinae</taxon>
        <taxon>Photinus</taxon>
    </lineage>
</organism>
<dbReference type="Proteomes" id="UP000327044">
    <property type="component" value="Unassembled WGS sequence"/>
</dbReference>
<accession>A0A5N4AP43</accession>
<keyword evidence="10" id="KW-0472">Membrane</keyword>
<keyword evidence="12" id="KW-1185">Reference proteome</keyword>
<dbReference type="EMBL" id="VVIM01000005">
    <property type="protein sequence ID" value="KAB0799097.1"/>
    <property type="molecule type" value="Genomic_DNA"/>
</dbReference>
<dbReference type="InterPro" id="IPR036396">
    <property type="entry name" value="Cyt_P450_sf"/>
</dbReference>
<comment type="cofactor">
    <cofactor evidence="1 8">
        <name>heme</name>
        <dbReference type="ChEBI" id="CHEBI:30413"/>
    </cofactor>
</comment>
<dbReference type="Gene3D" id="1.10.630.10">
    <property type="entry name" value="Cytochrome P450"/>
    <property type="match status" value="1"/>
</dbReference>
<dbReference type="PANTHER" id="PTHR24291:SF106">
    <property type="entry name" value="CYTOCHROME P450 4G1-RELATED"/>
    <property type="match status" value="1"/>
</dbReference>
<dbReference type="InterPro" id="IPR017972">
    <property type="entry name" value="Cyt_P450_CS"/>
</dbReference>
<evidence type="ECO:0000256" key="7">
    <source>
        <dbReference type="ARBA" id="ARBA00023033"/>
    </source>
</evidence>
<keyword evidence="7 9" id="KW-0503">Monooxygenase</keyword>
<dbReference type="GO" id="GO:0020037">
    <property type="term" value="F:heme binding"/>
    <property type="evidence" value="ECO:0007669"/>
    <property type="project" value="InterPro"/>
</dbReference>
<evidence type="ECO:0000256" key="4">
    <source>
        <dbReference type="ARBA" id="ARBA00022723"/>
    </source>
</evidence>
<dbReference type="PRINTS" id="PR00463">
    <property type="entry name" value="EP450I"/>
</dbReference>
<evidence type="ECO:0000313" key="11">
    <source>
        <dbReference type="EMBL" id="KAB0799097.1"/>
    </source>
</evidence>
<dbReference type="InterPro" id="IPR002401">
    <property type="entry name" value="Cyt_P450_E_grp-I"/>
</dbReference>
<dbReference type="GO" id="GO:0016705">
    <property type="term" value="F:oxidoreductase activity, acting on paired donors, with incorporation or reduction of molecular oxygen"/>
    <property type="evidence" value="ECO:0007669"/>
    <property type="project" value="InterPro"/>
</dbReference>
<dbReference type="PROSITE" id="PS00086">
    <property type="entry name" value="CYTOCHROME_P450"/>
    <property type="match status" value="1"/>
</dbReference>
<evidence type="ECO:0000313" key="12">
    <source>
        <dbReference type="Proteomes" id="UP000327044"/>
    </source>
</evidence>
<dbReference type="GO" id="GO:0004497">
    <property type="term" value="F:monooxygenase activity"/>
    <property type="evidence" value="ECO:0007669"/>
    <property type="project" value="UniProtKB-KW"/>
</dbReference>
<keyword evidence="6 8" id="KW-0408">Iron</keyword>
<dbReference type="GO" id="GO:0005506">
    <property type="term" value="F:iron ion binding"/>
    <property type="evidence" value="ECO:0007669"/>
    <property type="project" value="InterPro"/>
</dbReference>
<dbReference type="PRINTS" id="PR00385">
    <property type="entry name" value="P450"/>
</dbReference>
<proteinExistence type="inferred from homology"/>
<feature type="binding site" description="axial binding residue" evidence="8">
    <location>
        <position position="456"/>
    </location>
    <ligand>
        <name>heme</name>
        <dbReference type="ChEBI" id="CHEBI:30413"/>
    </ligand>
    <ligandPart>
        <name>Fe</name>
        <dbReference type="ChEBI" id="CHEBI:18248"/>
    </ligandPart>
</feature>
<evidence type="ECO:0000256" key="8">
    <source>
        <dbReference type="PIRSR" id="PIRSR602401-1"/>
    </source>
</evidence>
<dbReference type="InterPro" id="IPR001128">
    <property type="entry name" value="Cyt_P450"/>
</dbReference>
<evidence type="ECO:0000256" key="2">
    <source>
        <dbReference type="ARBA" id="ARBA00010617"/>
    </source>
</evidence>
<dbReference type="InterPro" id="IPR050196">
    <property type="entry name" value="Cytochrome_P450_Monoox"/>
</dbReference>
<evidence type="ECO:0000256" key="10">
    <source>
        <dbReference type="SAM" id="Phobius"/>
    </source>
</evidence>
<evidence type="ECO:0000256" key="9">
    <source>
        <dbReference type="RuleBase" id="RU000461"/>
    </source>
</evidence>
<dbReference type="CDD" id="cd20628">
    <property type="entry name" value="CYP4"/>
    <property type="match status" value="1"/>
</dbReference>
<keyword evidence="3 8" id="KW-0349">Heme</keyword>
<dbReference type="SUPFAM" id="SSF48264">
    <property type="entry name" value="Cytochrome P450"/>
    <property type="match status" value="1"/>
</dbReference>
<gene>
    <name evidence="11" type="ORF">PPYR_06977</name>
</gene>
<evidence type="ECO:0000256" key="6">
    <source>
        <dbReference type="ARBA" id="ARBA00023004"/>
    </source>
</evidence>
<keyword evidence="5 9" id="KW-0560">Oxidoreductase</keyword>
<evidence type="ECO:0000256" key="3">
    <source>
        <dbReference type="ARBA" id="ARBA00022617"/>
    </source>
</evidence>
<dbReference type="AlphaFoldDB" id="A0A5N4AP43"/>
<reference evidence="11 12" key="1">
    <citation type="journal article" date="2018" name="Elife">
        <title>Firefly genomes illuminate parallel origins of bioluminescence in beetles.</title>
        <authorList>
            <person name="Fallon T.R."/>
            <person name="Lower S.E."/>
            <person name="Chang C.H."/>
            <person name="Bessho-Uehara M."/>
            <person name="Martin G.J."/>
            <person name="Bewick A.J."/>
            <person name="Behringer M."/>
            <person name="Debat H.J."/>
            <person name="Wong I."/>
            <person name="Day J.C."/>
            <person name="Suvorov A."/>
            <person name="Silva C.J."/>
            <person name="Stanger-Hall K.F."/>
            <person name="Hall D.W."/>
            <person name="Schmitz R.J."/>
            <person name="Nelson D.R."/>
            <person name="Lewis S.M."/>
            <person name="Shigenobu S."/>
            <person name="Bybee S.M."/>
            <person name="Larracuente A.M."/>
            <person name="Oba Y."/>
            <person name="Weng J.K."/>
        </authorList>
    </citation>
    <scope>NUCLEOTIDE SEQUENCE [LARGE SCALE GENOMIC DNA]</scope>
    <source>
        <strain evidence="11">1611_PpyrPB1</strain>
        <tissue evidence="11">Whole body</tissue>
    </source>
</reference>
<comment type="similarity">
    <text evidence="2 9">Belongs to the cytochrome P450 family.</text>
</comment>
<evidence type="ECO:0008006" key="13">
    <source>
        <dbReference type="Google" id="ProtNLM"/>
    </source>
</evidence>
<dbReference type="OrthoDB" id="1470350at2759"/>
<comment type="caution">
    <text evidence="11">The sequence shown here is derived from an EMBL/GenBank/DDBJ whole genome shotgun (WGS) entry which is preliminary data.</text>
</comment>
<evidence type="ECO:0000256" key="1">
    <source>
        <dbReference type="ARBA" id="ARBA00001971"/>
    </source>
</evidence>
<protein>
    <recommendedName>
        <fullName evidence="13">Cytochrome P450</fullName>
    </recommendedName>
</protein>
<sequence>MSLCTDILKTGRNIFLCLVVLTLTIRYVYHRWFKMRFADNIPGPKGWPFIGSALDFRGSPSDMLSKLCQYLQSSSVVNVWVGPKQYIFLTDPRDVEVILGSNVHINKSSEYDLFKPWLGNGLLISNGEKWRSDRKLIAPTFHLNVLKNFVEFFNANSREVVERLRNVKTNTFDCHDYMSETTLEMLLETVMGVNKRTQGESAYKYVRAVMKMCSILHSRHFKMWLTPDWVFKLSKYGRIQKEMLHIIHGLSNKVVTNKILEWGNFAKFSKKSSITAEIPGEKKRVAFLDLLVEVSQNENLITSQEIRDQVDTIMFEGHDTTTSAASFFLSLMAAHPDIQNKVARELYEIFGDSARPATFSDTLEMKYLERCLLETLRLYPPVPFIARKINEPVKLVSGDYILPPGCTVVVAPIMIHRREDIYPNPNQYNPDNFLPERSSSRNYYAFVPFSAGPRNCIGRKYALLQLKILLSTIMRNFHVRSHLTEKDFRLQGDVILKRVEGFQMSLEPRIN</sequence>
<feature type="transmembrane region" description="Helical" evidence="10">
    <location>
        <begin position="12"/>
        <end position="29"/>
    </location>
</feature>
<name>A0A5N4AP43_PHOPY</name>
<keyword evidence="10" id="KW-0812">Transmembrane</keyword>
<dbReference type="PANTHER" id="PTHR24291">
    <property type="entry name" value="CYTOCHROME P450 FAMILY 4"/>
    <property type="match status" value="1"/>
</dbReference>
<dbReference type="InParanoid" id="A0A5N4AP43"/>